<reference evidence="2" key="1">
    <citation type="submission" date="2022-01" db="EMBL/GenBank/DDBJ databases">
        <authorList>
            <person name="Braso-Vives M."/>
        </authorList>
    </citation>
    <scope>NUCLEOTIDE SEQUENCE</scope>
</reference>
<dbReference type="InterPro" id="IPR057279">
    <property type="entry name" value="MGAT4"/>
</dbReference>
<dbReference type="GO" id="GO:0008375">
    <property type="term" value="F:acetylglucosaminyltransferase activity"/>
    <property type="evidence" value="ECO:0007669"/>
    <property type="project" value="TreeGrafter"/>
</dbReference>
<dbReference type="PANTHER" id="PTHR12062">
    <property type="entry name" value="N-ACETYLGLUCOSAMINYLTRANSFERASE VI"/>
    <property type="match status" value="1"/>
</dbReference>
<dbReference type="GO" id="GO:0006487">
    <property type="term" value="P:protein N-linked glycosylation"/>
    <property type="evidence" value="ECO:0007669"/>
    <property type="project" value="TreeGrafter"/>
</dbReference>
<evidence type="ECO:0000313" key="3">
    <source>
        <dbReference type="Proteomes" id="UP000838412"/>
    </source>
</evidence>
<feature type="domain" description="MGAT4 conserved region" evidence="1">
    <location>
        <begin position="93"/>
        <end position="347"/>
    </location>
</feature>
<sequence length="384" mass="44747">MRLSRMRMLLLRQVVLVCMVVSLCLNFRMLIGTELQTEPLQSDLQNAVQPRELQREMLMDSLANMNETLHRRQARTERSIKQYTTTTSLPANPSRPTANVDSVIIAGRPRQEEGFLTIGIPTVKRDQNATYLVSTLDSMIEHTTAAEREQIVVVVFLADFDTDYNRNFSSEISRKYSQHLDNGFIQIIQAPRSFYPTLEELKIKFKDSPERVRWRSKQCVDYAFLFQYCRNLSEYYLQLEDDVVSARNFLTGIKEYLERVRLDDWTMLEFSELGFIGKLFRSSELQRFADFLLLFYQELPADLLLNPFLQIVQPTKRIFKRYPSLFQHVGLRSSLVGKTQNLTDKAFGNSSAMKRKAKRKVVHLIARIKKVRSPRPPFHLTAVT</sequence>
<dbReference type="InterPro" id="IPR006759">
    <property type="entry name" value="Glyco_transf_54"/>
</dbReference>
<dbReference type="Pfam" id="PF04666">
    <property type="entry name" value="MGAT4_cons"/>
    <property type="match status" value="1"/>
</dbReference>
<evidence type="ECO:0000313" key="2">
    <source>
        <dbReference type="EMBL" id="CAH1256765.1"/>
    </source>
</evidence>
<proteinExistence type="predicted"/>
<dbReference type="AlphaFoldDB" id="A0A8J9ZL99"/>
<protein>
    <submittedName>
        <fullName evidence="2">MGAT4C protein</fullName>
    </submittedName>
</protein>
<dbReference type="Proteomes" id="UP000838412">
    <property type="component" value="Chromosome 3"/>
</dbReference>
<accession>A0A8J9ZL99</accession>
<evidence type="ECO:0000259" key="1">
    <source>
        <dbReference type="Pfam" id="PF04666"/>
    </source>
</evidence>
<dbReference type="EMBL" id="OV696688">
    <property type="protein sequence ID" value="CAH1256765.1"/>
    <property type="molecule type" value="Genomic_DNA"/>
</dbReference>
<gene>
    <name evidence="2" type="primary">MGAT4C</name>
    <name evidence="2" type="ORF">BLAG_LOCUS14927</name>
</gene>
<dbReference type="OrthoDB" id="2016523at2759"/>
<organism evidence="2 3">
    <name type="scientific">Branchiostoma lanceolatum</name>
    <name type="common">Common lancelet</name>
    <name type="synonym">Amphioxus lanceolatum</name>
    <dbReference type="NCBI Taxonomy" id="7740"/>
    <lineage>
        <taxon>Eukaryota</taxon>
        <taxon>Metazoa</taxon>
        <taxon>Chordata</taxon>
        <taxon>Cephalochordata</taxon>
        <taxon>Leptocardii</taxon>
        <taxon>Amphioxiformes</taxon>
        <taxon>Branchiostomatidae</taxon>
        <taxon>Branchiostoma</taxon>
    </lineage>
</organism>
<keyword evidence="3" id="KW-1185">Reference proteome</keyword>
<name>A0A8J9ZL99_BRALA</name>
<dbReference type="PANTHER" id="PTHR12062:SF0">
    <property type="entry name" value="ALPHA-1,3-MANNOSYL-GLYCOPROTEIN 4-BETA-N-ACETYLGLUCOSAMINYLTRANSFERASE B"/>
    <property type="match status" value="1"/>
</dbReference>